<dbReference type="Pfam" id="PF22298">
    <property type="entry name" value="Tsr1_G-like"/>
    <property type="match status" value="1"/>
</dbReference>
<keyword evidence="2" id="KW-1185">Reference proteome</keyword>
<sequence>MAVIPLCSDVNSLNVVENIYESVEQLALSISGNIACLNAGRFKQKVQFILLDRNFIDILDACKMADSMLLILSAKVES</sequence>
<reference evidence="1 2" key="1">
    <citation type="journal article" date="2019" name="Environ. Microbiol.">
        <title>At the nexus of three kingdoms: the genome of the mycorrhizal fungus Gigaspora margarita provides insights into plant, endobacterial and fungal interactions.</title>
        <authorList>
            <person name="Venice F."/>
            <person name="Ghignone S."/>
            <person name="Salvioli di Fossalunga A."/>
            <person name="Amselem J."/>
            <person name="Novero M."/>
            <person name="Xianan X."/>
            <person name="Sedzielewska Toro K."/>
            <person name="Morin E."/>
            <person name="Lipzen A."/>
            <person name="Grigoriev I.V."/>
            <person name="Henrissat B."/>
            <person name="Martin F.M."/>
            <person name="Bonfante P."/>
        </authorList>
    </citation>
    <scope>NUCLEOTIDE SEQUENCE [LARGE SCALE GENOMIC DNA]</scope>
    <source>
        <strain evidence="1 2">BEG34</strain>
    </source>
</reference>
<protein>
    <submittedName>
        <fullName evidence="1">DUF663-domain-containing protein</fullName>
    </submittedName>
</protein>
<dbReference type="AlphaFoldDB" id="A0A8H4ERX4"/>
<dbReference type="EMBL" id="WTPW01000150">
    <property type="protein sequence ID" value="KAF0541713.1"/>
    <property type="molecule type" value="Genomic_DNA"/>
</dbReference>
<comment type="caution">
    <text evidence="1">The sequence shown here is derived from an EMBL/GenBank/DDBJ whole genome shotgun (WGS) entry which is preliminary data.</text>
</comment>
<name>A0A8H4ERX4_GIGMA</name>
<gene>
    <name evidence="1" type="ORF">F8M41_005200</name>
</gene>
<evidence type="ECO:0000313" key="1">
    <source>
        <dbReference type="EMBL" id="KAF0541713.1"/>
    </source>
</evidence>
<dbReference type="OrthoDB" id="119302at2759"/>
<dbReference type="Proteomes" id="UP000439903">
    <property type="component" value="Unassembled WGS sequence"/>
</dbReference>
<accession>A0A8H4ERX4</accession>
<organism evidence="1 2">
    <name type="scientific">Gigaspora margarita</name>
    <dbReference type="NCBI Taxonomy" id="4874"/>
    <lineage>
        <taxon>Eukaryota</taxon>
        <taxon>Fungi</taxon>
        <taxon>Fungi incertae sedis</taxon>
        <taxon>Mucoromycota</taxon>
        <taxon>Glomeromycotina</taxon>
        <taxon>Glomeromycetes</taxon>
        <taxon>Diversisporales</taxon>
        <taxon>Gigasporaceae</taxon>
        <taxon>Gigaspora</taxon>
    </lineage>
</organism>
<proteinExistence type="predicted"/>
<evidence type="ECO:0000313" key="2">
    <source>
        <dbReference type="Proteomes" id="UP000439903"/>
    </source>
</evidence>